<dbReference type="PANTHER" id="PTHR21485">
    <property type="entry name" value="HAD SUPERFAMILY MEMBERS CMAS AND KDSC"/>
    <property type="match status" value="1"/>
</dbReference>
<organism evidence="1 2">
    <name type="scientific">Alteromonas genovensis</name>
    <dbReference type="NCBI Taxonomy" id="471225"/>
    <lineage>
        <taxon>Bacteria</taxon>
        <taxon>Pseudomonadati</taxon>
        <taxon>Pseudomonadota</taxon>
        <taxon>Gammaproteobacteria</taxon>
        <taxon>Alteromonadales</taxon>
        <taxon>Alteromonadaceae</taxon>
        <taxon>Alteromonas/Salinimonas group</taxon>
        <taxon>Alteromonas</taxon>
    </lineage>
</organism>
<name>A0A6N9TIZ7_9ALTE</name>
<dbReference type="AlphaFoldDB" id="A0A6N9TIZ7"/>
<evidence type="ECO:0000313" key="2">
    <source>
        <dbReference type="Proteomes" id="UP000471381"/>
    </source>
</evidence>
<dbReference type="EMBL" id="JAAAWO010000002">
    <property type="protein sequence ID" value="NDW14678.1"/>
    <property type="molecule type" value="Genomic_DNA"/>
</dbReference>
<protein>
    <recommendedName>
        <fullName evidence="3">Acylneuraminate cytidylyltransferase family protein</fullName>
    </recommendedName>
</protein>
<dbReference type="Pfam" id="PF02348">
    <property type="entry name" value="CTP_transf_3"/>
    <property type="match status" value="1"/>
</dbReference>
<dbReference type="RefSeq" id="WP_163105260.1">
    <property type="nucleotide sequence ID" value="NZ_JAAAWO010000002.1"/>
</dbReference>
<proteinExistence type="predicted"/>
<dbReference type="GO" id="GO:0008781">
    <property type="term" value="F:N-acylneuraminate cytidylyltransferase activity"/>
    <property type="evidence" value="ECO:0007669"/>
    <property type="project" value="TreeGrafter"/>
</dbReference>
<reference evidence="1 2" key="1">
    <citation type="submission" date="2020-01" db="EMBL/GenBank/DDBJ databases">
        <title>Genomes of bacteria type strains.</title>
        <authorList>
            <person name="Chen J."/>
            <person name="Zhu S."/>
            <person name="Yang J."/>
        </authorList>
    </citation>
    <scope>NUCLEOTIDE SEQUENCE [LARGE SCALE GENOMIC DNA]</scope>
    <source>
        <strain evidence="1 2">LMG 24078</strain>
    </source>
</reference>
<dbReference type="InterPro" id="IPR029044">
    <property type="entry name" value="Nucleotide-diphossugar_trans"/>
</dbReference>
<accession>A0A6N9TIZ7</accession>
<dbReference type="SUPFAM" id="SSF53448">
    <property type="entry name" value="Nucleotide-diphospho-sugar transferases"/>
    <property type="match status" value="1"/>
</dbReference>
<dbReference type="Proteomes" id="UP000471381">
    <property type="component" value="Unassembled WGS sequence"/>
</dbReference>
<dbReference type="PANTHER" id="PTHR21485:SF6">
    <property type="entry name" value="N-ACYLNEURAMINATE CYTIDYLYLTRANSFERASE-RELATED"/>
    <property type="match status" value="1"/>
</dbReference>
<dbReference type="CDD" id="cd02513">
    <property type="entry name" value="CMP-NeuAc_Synthase"/>
    <property type="match status" value="1"/>
</dbReference>
<dbReference type="Gene3D" id="3.90.550.10">
    <property type="entry name" value="Spore Coat Polysaccharide Biosynthesis Protein SpsA, Chain A"/>
    <property type="match status" value="1"/>
</dbReference>
<sequence>MSCKYLAIIPARAGSKRLPNKNVLSLAKKPMVEWSIAAAVAAQQSLDIDVVVTSDDERVLEIARRFPKVFTIVRNPALCTDEASSMDVVFDALTQREQAGRVYDALILLQPTSPLRTSTDITQSIALFESKNAQAVISVCQCEHSPLWTNTLPADGAMSDFMPQQVMGKRSQDLPAYYRLNGAIYIANCQTLRETNTFFNLPNSFAYKMPAEYSVDVDSAIDLALAEVLINQREGKN</sequence>
<keyword evidence="2" id="KW-1185">Reference proteome</keyword>
<dbReference type="InterPro" id="IPR050793">
    <property type="entry name" value="CMP-NeuNAc_synthase"/>
</dbReference>
<evidence type="ECO:0000313" key="1">
    <source>
        <dbReference type="EMBL" id="NDW14678.1"/>
    </source>
</evidence>
<dbReference type="InterPro" id="IPR003329">
    <property type="entry name" value="Cytidylyl_trans"/>
</dbReference>
<evidence type="ECO:0008006" key="3">
    <source>
        <dbReference type="Google" id="ProtNLM"/>
    </source>
</evidence>
<gene>
    <name evidence="1" type="ORF">GTQ48_03910</name>
</gene>
<comment type="caution">
    <text evidence="1">The sequence shown here is derived from an EMBL/GenBank/DDBJ whole genome shotgun (WGS) entry which is preliminary data.</text>
</comment>